<dbReference type="PANTHER" id="PTHR30290:SF65">
    <property type="entry name" value="MONOACYL PHOSPHATIDYLINOSITOL TETRAMANNOSIDE-BINDING PROTEIN LPQW-RELATED"/>
    <property type="match status" value="1"/>
</dbReference>
<dbReference type="RefSeq" id="WP_311604275.1">
    <property type="nucleotide sequence ID" value="NZ_JAVREM010000091.1"/>
</dbReference>
<dbReference type="Pfam" id="PF00496">
    <property type="entry name" value="SBP_bac_5"/>
    <property type="match status" value="1"/>
</dbReference>
<dbReference type="CDD" id="cd08490">
    <property type="entry name" value="PBP2_NikA_DppA_OppA_like_3"/>
    <property type="match status" value="1"/>
</dbReference>
<accession>A0ABU2M014</accession>
<dbReference type="InterPro" id="IPR000914">
    <property type="entry name" value="SBP_5_dom"/>
</dbReference>
<gene>
    <name evidence="3" type="ORF">RNC47_33280</name>
</gene>
<keyword evidence="4" id="KW-1185">Reference proteome</keyword>
<organism evidence="3 4">
    <name type="scientific">Streptomyces millisiae</name>
    <dbReference type="NCBI Taxonomy" id="3075542"/>
    <lineage>
        <taxon>Bacteria</taxon>
        <taxon>Bacillati</taxon>
        <taxon>Actinomycetota</taxon>
        <taxon>Actinomycetes</taxon>
        <taxon>Kitasatosporales</taxon>
        <taxon>Streptomycetaceae</taxon>
        <taxon>Streptomyces</taxon>
    </lineage>
</organism>
<dbReference type="SUPFAM" id="SSF53850">
    <property type="entry name" value="Periplasmic binding protein-like II"/>
    <property type="match status" value="1"/>
</dbReference>
<dbReference type="PANTHER" id="PTHR30290">
    <property type="entry name" value="PERIPLASMIC BINDING COMPONENT OF ABC TRANSPORTER"/>
    <property type="match status" value="1"/>
</dbReference>
<feature type="domain" description="Solute-binding protein family 5" evidence="2">
    <location>
        <begin position="81"/>
        <end position="433"/>
    </location>
</feature>
<sequence>MRKARVTCGLLVLAPVLGACGMGGADSADGGGGGAGGERAVVIDEPFGPAAGWALETDDSFVLSKVGCLETLVRREADGSIEPMLATSWEQVEPTAWEFDLRTGVSFQNGEPMDAEAVAGALTHALDVTAPASVFAPETVTGVAPVDEDTVRITTAEPDHLMPERLSTPNTGVLAPGAYGESATDPRATCTGPFTIVEEVPQQSVRLERNAAYWGGEVRLDAAEVRFVTDATLRATQIQTGEAQISRKMPITSVTALTETDGVTVETTELSRTTQLVLNNARAPFDDERVRRAVQAAVDTAEISDAVYPGASRPAVGPFAPDEPFAPTGAEPVTADPEAAAALFEEAGVDPGSLDLTLTVYTEGTGFADLAAVIQEQLRSAGVSVEIETADYASVEPRLLDGDFDMALLSRNHLGDMPDPLGFLTADYSCDGGFNLTQLCDPAVDELITRARGTADRDARYALYAQLAADLQERAVNVFLVHETETVAHSGVTGFTLHPYYTLTADLALADG</sequence>
<dbReference type="PIRSF" id="PIRSF002741">
    <property type="entry name" value="MppA"/>
    <property type="match status" value="1"/>
</dbReference>
<evidence type="ECO:0000313" key="4">
    <source>
        <dbReference type="Proteomes" id="UP001183420"/>
    </source>
</evidence>
<reference evidence="4" key="1">
    <citation type="submission" date="2023-07" db="EMBL/GenBank/DDBJ databases">
        <title>30 novel species of actinomycetes from the DSMZ collection.</title>
        <authorList>
            <person name="Nouioui I."/>
        </authorList>
    </citation>
    <scope>NUCLEOTIDE SEQUENCE [LARGE SCALE GENOMIC DNA]</scope>
    <source>
        <strain evidence="4">DSM 44918</strain>
    </source>
</reference>
<proteinExistence type="predicted"/>
<dbReference type="Gene3D" id="3.40.190.10">
    <property type="entry name" value="Periplasmic binding protein-like II"/>
    <property type="match status" value="1"/>
</dbReference>
<protein>
    <submittedName>
        <fullName evidence="3">ABC transporter substrate-binding protein</fullName>
    </submittedName>
</protein>
<dbReference type="InterPro" id="IPR039424">
    <property type="entry name" value="SBP_5"/>
</dbReference>
<name>A0ABU2M014_9ACTN</name>
<evidence type="ECO:0000313" key="3">
    <source>
        <dbReference type="EMBL" id="MDT0323190.1"/>
    </source>
</evidence>
<dbReference type="Proteomes" id="UP001183420">
    <property type="component" value="Unassembled WGS sequence"/>
</dbReference>
<dbReference type="Gene3D" id="3.10.105.10">
    <property type="entry name" value="Dipeptide-binding Protein, Domain 3"/>
    <property type="match status" value="1"/>
</dbReference>
<evidence type="ECO:0000256" key="1">
    <source>
        <dbReference type="SAM" id="SignalP"/>
    </source>
</evidence>
<comment type="caution">
    <text evidence="3">The sequence shown here is derived from an EMBL/GenBank/DDBJ whole genome shotgun (WGS) entry which is preliminary data.</text>
</comment>
<feature type="chain" id="PRO_5046589500" evidence="1">
    <location>
        <begin position="20"/>
        <end position="512"/>
    </location>
</feature>
<dbReference type="EMBL" id="JAVREM010000091">
    <property type="protein sequence ID" value="MDT0323190.1"/>
    <property type="molecule type" value="Genomic_DNA"/>
</dbReference>
<feature type="signal peptide" evidence="1">
    <location>
        <begin position="1"/>
        <end position="19"/>
    </location>
</feature>
<dbReference type="InterPro" id="IPR030678">
    <property type="entry name" value="Peptide/Ni-bd"/>
</dbReference>
<evidence type="ECO:0000259" key="2">
    <source>
        <dbReference type="Pfam" id="PF00496"/>
    </source>
</evidence>
<keyword evidence="1" id="KW-0732">Signal</keyword>
<dbReference type="PROSITE" id="PS51257">
    <property type="entry name" value="PROKAR_LIPOPROTEIN"/>
    <property type="match status" value="1"/>
</dbReference>